<protein>
    <submittedName>
        <fullName evidence="2">Uncharacterized protein</fullName>
    </submittedName>
</protein>
<accession>A0A133VD15</accession>
<feature type="transmembrane region" description="Helical" evidence="1">
    <location>
        <begin position="12"/>
        <end position="29"/>
    </location>
</feature>
<proteinExistence type="predicted"/>
<evidence type="ECO:0000313" key="3">
    <source>
        <dbReference type="Proteomes" id="UP000070076"/>
    </source>
</evidence>
<comment type="caution">
    <text evidence="2">The sequence shown here is derived from an EMBL/GenBank/DDBJ whole genome shotgun (WGS) entry which is preliminary data.</text>
</comment>
<sequence length="133" mass="15286">MWRKLAWQKSLLWRILVVIVFISAGGAPVSDFSSLSYWHAFRPWFNLPWFMELVMIGIVGYLSTSILVKVKVNPWHISILVVSLSSIGALLDSFLFYHWLWRESYILSSASFPLFAGVGCFLGAWKRPSQRGM</sequence>
<gene>
    <name evidence="2" type="ORF">AKJ48_02880</name>
</gene>
<keyword evidence="1" id="KW-0812">Transmembrane</keyword>
<keyword evidence="1" id="KW-0472">Membrane</keyword>
<evidence type="ECO:0000313" key="2">
    <source>
        <dbReference type="EMBL" id="KXB04349.1"/>
    </source>
</evidence>
<feature type="transmembrane region" description="Helical" evidence="1">
    <location>
        <begin position="49"/>
        <end position="68"/>
    </location>
</feature>
<dbReference type="Proteomes" id="UP000070076">
    <property type="component" value="Unassembled WGS sequence"/>
</dbReference>
<evidence type="ECO:0000256" key="1">
    <source>
        <dbReference type="SAM" id="Phobius"/>
    </source>
</evidence>
<dbReference type="EMBL" id="LHYB01000037">
    <property type="protein sequence ID" value="KXB04349.1"/>
    <property type="molecule type" value="Genomic_DNA"/>
</dbReference>
<feature type="transmembrane region" description="Helical" evidence="1">
    <location>
        <begin position="75"/>
        <end position="99"/>
    </location>
</feature>
<keyword evidence="3" id="KW-1185">Reference proteome</keyword>
<dbReference type="AlphaFoldDB" id="A0A133VD15"/>
<reference evidence="2 3" key="1">
    <citation type="journal article" date="2016" name="Sci. Rep.">
        <title>Metabolic traits of an uncultured archaeal lineage -MSBL1- from brine pools of the Red Sea.</title>
        <authorList>
            <person name="Mwirichia R."/>
            <person name="Alam I."/>
            <person name="Rashid M."/>
            <person name="Vinu M."/>
            <person name="Ba-Alawi W."/>
            <person name="Anthony Kamau A."/>
            <person name="Kamanda Ngugi D."/>
            <person name="Goker M."/>
            <person name="Klenk H.P."/>
            <person name="Bajic V."/>
            <person name="Stingl U."/>
        </authorList>
    </citation>
    <scope>NUCLEOTIDE SEQUENCE [LARGE SCALE GENOMIC DNA]</scope>
    <source>
        <strain evidence="2">SCGC-AAA261O19</strain>
    </source>
</reference>
<organism evidence="2 3">
    <name type="scientific">candidate division MSBL1 archaeon SCGC-AAA261O19</name>
    <dbReference type="NCBI Taxonomy" id="1698277"/>
    <lineage>
        <taxon>Archaea</taxon>
        <taxon>Methanobacteriati</taxon>
        <taxon>Methanobacteriota</taxon>
        <taxon>candidate division MSBL1</taxon>
    </lineage>
</organism>
<feature type="transmembrane region" description="Helical" evidence="1">
    <location>
        <begin position="105"/>
        <end position="125"/>
    </location>
</feature>
<keyword evidence="1" id="KW-1133">Transmembrane helix</keyword>
<name>A0A133VD15_9EURY</name>